<feature type="transmembrane region" description="Helical" evidence="1">
    <location>
        <begin position="63"/>
        <end position="82"/>
    </location>
</feature>
<evidence type="ECO:0000256" key="1">
    <source>
        <dbReference type="SAM" id="Phobius"/>
    </source>
</evidence>
<keyword evidence="1" id="KW-0812">Transmembrane</keyword>
<organism evidence="2">
    <name type="scientific">viral metagenome</name>
    <dbReference type="NCBI Taxonomy" id="1070528"/>
    <lineage>
        <taxon>unclassified sequences</taxon>
        <taxon>metagenomes</taxon>
        <taxon>organismal metagenomes</taxon>
    </lineage>
</organism>
<evidence type="ECO:0008006" key="3">
    <source>
        <dbReference type="Google" id="ProtNLM"/>
    </source>
</evidence>
<feature type="transmembrane region" description="Helical" evidence="1">
    <location>
        <begin position="7"/>
        <end position="24"/>
    </location>
</feature>
<dbReference type="EMBL" id="MN740920">
    <property type="protein sequence ID" value="QHU17954.1"/>
    <property type="molecule type" value="Genomic_DNA"/>
</dbReference>
<evidence type="ECO:0000313" key="2">
    <source>
        <dbReference type="EMBL" id="QHU17954.1"/>
    </source>
</evidence>
<proteinExistence type="predicted"/>
<dbReference type="AlphaFoldDB" id="A0A6C0KNL1"/>
<sequence>MNTFQQYTFYFILGGLLFCLLNYFSKHKNVLICAIIPAIPILFLTGLFFLYKEKQNLKQYTISSIKTIIIYLLFLFVFVVLLNRNVNVETSLMIGLSFFFLFYLCCFYKKWLK</sequence>
<feature type="transmembrane region" description="Helical" evidence="1">
    <location>
        <begin position="30"/>
        <end position="51"/>
    </location>
</feature>
<name>A0A6C0KNL1_9ZZZZ</name>
<protein>
    <recommendedName>
        <fullName evidence="3">DUF3147 domain-containing protein</fullName>
    </recommendedName>
</protein>
<accession>A0A6C0KNL1</accession>
<keyword evidence="1" id="KW-0472">Membrane</keyword>
<keyword evidence="1" id="KW-1133">Transmembrane helix</keyword>
<reference evidence="2" key="1">
    <citation type="journal article" date="2020" name="Nature">
        <title>Giant virus diversity and host interactions through global metagenomics.</title>
        <authorList>
            <person name="Schulz F."/>
            <person name="Roux S."/>
            <person name="Paez-Espino D."/>
            <person name="Jungbluth S."/>
            <person name="Walsh D.A."/>
            <person name="Denef V.J."/>
            <person name="McMahon K.D."/>
            <person name="Konstantinidis K.T."/>
            <person name="Eloe-Fadrosh E.A."/>
            <person name="Kyrpides N.C."/>
            <person name="Woyke T."/>
        </authorList>
    </citation>
    <scope>NUCLEOTIDE SEQUENCE</scope>
    <source>
        <strain evidence="2">GVMAG-S-3300012919-55</strain>
    </source>
</reference>
<feature type="transmembrane region" description="Helical" evidence="1">
    <location>
        <begin position="88"/>
        <end position="108"/>
    </location>
</feature>